<reference evidence="2" key="1">
    <citation type="submission" date="2023-07" db="EMBL/GenBank/DDBJ databases">
        <title>Novel species isolated from saline lakes on Tibetan Plateau.</title>
        <authorList>
            <person name="Lu H."/>
        </authorList>
    </citation>
    <scope>NUCLEOTIDE SEQUENCE [LARGE SCALE GENOMIC DNA]</scope>
    <source>
        <strain evidence="2">CAK8W</strain>
    </source>
</reference>
<dbReference type="RefSeq" id="WP_224461562.1">
    <property type="nucleotide sequence ID" value="NZ_JAIQZE010000010.1"/>
</dbReference>
<name>A0ABS7XJR0_9FLAO</name>
<sequence>MIYKSLLLLLVLTGCKSSQTDLPVLQNCPGNGDCEVQVFKETKLLLQKESSEISDVSFEEDKDFQVIFIKYKDSKRKEYIEEIYLQIPSRFREIHSKNHSLNNQKVVFGKICDCEETGFTYVNHGELVIINNKETISLHLEIKSDKKHIIQIIDLEI</sequence>
<accession>A0ABS7XJR0</accession>
<evidence type="ECO:0008006" key="3">
    <source>
        <dbReference type="Google" id="ProtNLM"/>
    </source>
</evidence>
<dbReference type="PROSITE" id="PS51257">
    <property type="entry name" value="PROKAR_LIPOPROTEIN"/>
    <property type="match status" value="1"/>
</dbReference>
<dbReference type="EMBL" id="JAIQZE010000010">
    <property type="protein sequence ID" value="MBZ9779216.1"/>
    <property type="molecule type" value="Genomic_DNA"/>
</dbReference>
<organism evidence="1 2">
    <name type="scientific">Psychroflexus longus</name>
    <dbReference type="NCBI Taxonomy" id="2873596"/>
    <lineage>
        <taxon>Bacteria</taxon>
        <taxon>Pseudomonadati</taxon>
        <taxon>Bacteroidota</taxon>
        <taxon>Flavobacteriia</taxon>
        <taxon>Flavobacteriales</taxon>
        <taxon>Flavobacteriaceae</taxon>
        <taxon>Psychroflexus</taxon>
    </lineage>
</organism>
<evidence type="ECO:0000313" key="2">
    <source>
        <dbReference type="Proteomes" id="UP001199314"/>
    </source>
</evidence>
<gene>
    <name evidence="1" type="ORF">LB452_09795</name>
</gene>
<comment type="caution">
    <text evidence="1">The sequence shown here is derived from an EMBL/GenBank/DDBJ whole genome shotgun (WGS) entry which is preliminary data.</text>
</comment>
<dbReference type="Proteomes" id="UP001199314">
    <property type="component" value="Unassembled WGS sequence"/>
</dbReference>
<evidence type="ECO:0000313" key="1">
    <source>
        <dbReference type="EMBL" id="MBZ9779216.1"/>
    </source>
</evidence>
<protein>
    <recommendedName>
        <fullName evidence="3">Lipoprotein</fullName>
    </recommendedName>
</protein>
<keyword evidence="2" id="KW-1185">Reference proteome</keyword>
<proteinExistence type="predicted"/>